<feature type="compositionally biased region" description="Pro residues" evidence="2">
    <location>
        <begin position="57"/>
        <end position="69"/>
    </location>
</feature>
<comment type="caution">
    <text evidence="4">The sequence shown here is derived from an EMBL/GenBank/DDBJ whole genome shotgun (WGS) entry which is preliminary data.</text>
</comment>
<feature type="region of interest" description="Disordered" evidence="2">
    <location>
        <begin position="543"/>
        <end position="591"/>
    </location>
</feature>
<feature type="transmembrane region" description="Helical" evidence="3">
    <location>
        <begin position="244"/>
        <end position="263"/>
    </location>
</feature>
<protein>
    <submittedName>
        <fullName evidence="4">Ubiquitination network signaling protein acrB</fullName>
    </submittedName>
</protein>
<name>A0ABR4MQM9_9PEZI</name>
<keyword evidence="1" id="KW-0175">Coiled coil</keyword>
<organism evidence="4 5">
    <name type="scientific">Ceratocystis lukuohia</name>
    <dbReference type="NCBI Taxonomy" id="2019550"/>
    <lineage>
        <taxon>Eukaryota</taxon>
        <taxon>Fungi</taxon>
        <taxon>Dikarya</taxon>
        <taxon>Ascomycota</taxon>
        <taxon>Pezizomycotina</taxon>
        <taxon>Sordariomycetes</taxon>
        <taxon>Hypocreomycetidae</taxon>
        <taxon>Microascales</taxon>
        <taxon>Ceratocystidaceae</taxon>
        <taxon>Ceratocystis</taxon>
    </lineage>
</organism>
<reference evidence="4 5" key="1">
    <citation type="submission" date="2020-05" db="EMBL/GenBank/DDBJ databases">
        <title>Ceratocystis lukuohia genome.</title>
        <authorList>
            <person name="Harrington T.C."/>
            <person name="Kim K."/>
            <person name="Mayers C.G."/>
        </authorList>
    </citation>
    <scope>NUCLEOTIDE SEQUENCE [LARGE SCALE GENOMIC DNA]</scope>
    <source>
        <strain evidence="4 5">C4212</strain>
    </source>
</reference>
<evidence type="ECO:0000256" key="3">
    <source>
        <dbReference type="SAM" id="Phobius"/>
    </source>
</evidence>
<keyword evidence="3" id="KW-1133">Transmembrane helix</keyword>
<evidence type="ECO:0000313" key="4">
    <source>
        <dbReference type="EMBL" id="KAL2890588.1"/>
    </source>
</evidence>
<dbReference type="RefSeq" id="XP_070861768.1">
    <property type="nucleotide sequence ID" value="XM_071000255.1"/>
</dbReference>
<feature type="transmembrane region" description="Helical" evidence="3">
    <location>
        <begin position="275"/>
        <end position="296"/>
    </location>
</feature>
<feature type="compositionally biased region" description="Basic residues" evidence="2">
    <location>
        <begin position="8"/>
        <end position="21"/>
    </location>
</feature>
<evidence type="ECO:0000256" key="1">
    <source>
        <dbReference type="SAM" id="Coils"/>
    </source>
</evidence>
<dbReference type="InterPro" id="IPR052660">
    <property type="entry name" value="Erythrocyte_Invasion_ImmMod"/>
</dbReference>
<keyword evidence="3" id="KW-0812">Transmembrane</keyword>
<gene>
    <name evidence="4" type="ORF">HOO65_021130</name>
</gene>
<dbReference type="PANTHER" id="PTHR16021:SF13">
    <property type="entry name" value="ETS DOMAIN-CONTAINING PROTEIN-RELATED"/>
    <property type="match status" value="1"/>
</dbReference>
<feature type="region of interest" description="Disordered" evidence="2">
    <location>
        <begin position="1"/>
        <end position="21"/>
    </location>
</feature>
<evidence type="ECO:0000313" key="5">
    <source>
        <dbReference type="Proteomes" id="UP001610728"/>
    </source>
</evidence>
<evidence type="ECO:0000256" key="2">
    <source>
        <dbReference type="SAM" id="MobiDB-lite"/>
    </source>
</evidence>
<dbReference type="GeneID" id="98116763"/>
<sequence length="1141" mass="121533">MPRIAASAKRHSPRASGHHHHHLNLHRVTGNGLVAADSSSALRPHLCSTSTSSLWPSPLPSLPPSPSPDPVSTSANGHTTGFSPFPAATAMKNLPTTAAATVRNRYPDAVPAATATTTSTPATAPTMIAPRRGSLGNSSDISSADSFVHAQNNHRHIDVNAMKNVDVHRDPGTLEMTRTVLKILPVQDTLAILILLLHMPPVILSLIYIAFSFLTFVPPVTTSSGMNINFADLLDWNNTTKPSVMAAASLDMILLLFWLFLWPPMQLFVLDLAKLVISVTLGGGPNPTVVAAAAAASSTPSALKRESKGFAVCLGVLVVTHIAKNTKRIWVPSINRAFPFLRLLPDFMHSNADDLVPPTAHRGIEDWIKSALAIHILMQGLVRHVKGWYIRRELNNSTSASASSSLSASSSIVPTTVPGDPESGTTRVYSDSGTDILINDPESAITASDGSLTPSHIKKKRKNNVHVRLQQPLWSALASTKIIMAKEYELSQVALESADSNATGVHDLGNAPFNTQQSQIWISYIGCDEVCFSTSFFSNDSTVLTSTPTTSTSTSTPSSGSSTSTTPTTTTPTKSTASSKRKSAKVQPSGSPGVIDLSKPFYVRINNANWPSTRIVPVRDQDPANPTEDDDPLACPPSPNSSRAIASPSTPTSPLELRWCGDIYGLRPMSKYVCEFVHSQTEQVLYATTITTTPEPSRSTDTKAVASAAQTAQTPLRPDSPATTLKTSIAAADNKLADERSRLKTLRKEWKTKINSLKKDIEGPENPINTTSSGDDRLRQKIRAQETQQAQALKDAAEISERIAALEAVPVDLIERKKTSEALYNAEKKLFDSAQKRYKEHRSGLEKSCKDKEHVGQQLLNKRNKIATRIAKVEAELAHVMDANARGLDEAERRRQARVDWLKEMDHRELKLKEIISNSETRNSVMQDAINKARQMYATNYQASYDMSQSELGPVYNVGGLPPNYESLDSSVPASGHATSGLIASNGSQAPPPGLFTSNSVGISSTGWNPAAAPHYPTGMWGASASDASSTVASSSVFPSMSSASAITSGSTAAAAAAASGGPGVPTWGSKPVSVANSIHMNGGKFRGRSSSMLSDISGFTQSTGPGDADESRAAIGNGNTSGSSTSTEDSTRMSPAGPAA</sequence>
<feature type="region of interest" description="Disordered" evidence="2">
    <location>
        <begin position="1087"/>
        <end position="1141"/>
    </location>
</feature>
<feature type="compositionally biased region" description="Polar residues" evidence="2">
    <location>
        <begin position="1089"/>
        <end position="1105"/>
    </location>
</feature>
<feature type="compositionally biased region" description="Polar residues" evidence="2">
    <location>
        <begin position="640"/>
        <end position="653"/>
    </location>
</feature>
<proteinExistence type="predicted"/>
<feature type="compositionally biased region" description="Low complexity" evidence="2">
    <location>
        <begin position="1117"/>
        <end position="1128"/>
    </location>
</feature>
<keyword evidence="3" id="KW-0472">Membrane</keyword>
<feature type="transmembrane region" description="Helical" evidence="3">
    <location>
        <begin position="190"/>
        <end position="217"/>
    </location>
</feature>
<dbReference type="EMBL" id="JABSNW010000002">
    <property type="protein sequence ID" value="KAL2890588.1"/>
    <property type="molecule type" value="Genomic_DNA"/>
</dbReference>
<dbReference type="PANTHER" id="PTHR16021">
    <property type="entry name" value="MANSC DOMAIN CONTAINING PROTEIN 1"/>
    <property type="match status" value="1"/>
</dbReference>
<accession>A0ABR4MQM9</accession>
<feature type="coiled-coil region" evidence="1">
    <location>
        <begin position="729"/>
        <end position="760"/>
    </location>
</feature>
<feature type="region of interest" description="Disordered" evidence="2">
    <location>
        <begin position="614"/>
        <end position="653"/>
    </location>
</feature>
<feature type="region of interest" description="Disordered" evidence="2">
    <location>
        <begin position="45"/>
        <end position="88"/>
    </location>
</feature>
<feature type="compositionally biased region" description="Low complexity" evidence="2">
    <location>
        <begin position="543"/>
        <end position="578"/>
    </location>
</feature>
<dbReference type="Proteomes" id="UP001610728">
    <property type="component" value="Unassembled WGS sequence"/>
</dbReference>
<keyword evidence="5" id="KW-1185">Reference proteome</keyword>